<dbReference type="EMBL" id="MU274903">
    <property type="protein sequence ID" value="KAI0092757.1"/>
    <property type="molecule type" value="Genomic_DNA"/>
</dbReference>
<gene>
    <name evidence="1" type="ORF">BDY19DRAFT_925973</name>
</gene>
<accession>A0ACB8UEJ9</accession>
<keyword evidence="2" id="KW-1185">Reference proteome</keyword>
<dbReference type="Proteomes" id="UP001055072">
    <property type="component" value="Unassembled WGS sequence"/>
</dbReference>
<reference evidence="1" key="1">
    <citation type="journal article" date="2021" name="Environ. Microbiol.">
        <title>Gene family expansions and transcriptome signatures uncover fungal adaptations to wood decay.</title>
        <authorList>
            <person name="Hage H."/>
            <person name="Miyauchi S."/>
            <person name="Viragh M."/>
            <person name="Drula E."/>
            <person name="Min B."/>
            <person name="Chaduli D."/>
            <person name="Navarro D."/>
            <person name="Favel A."/>
            <person name="Norest M."/>
            <person name="Lesage-Meessen L."/>
            <person name="Balint B."/>
            <person name="Merenyi Z."/>
            <person name="de Eugenio L."/>
            <person name="Morin E."/>
            <person name="Martinez A.T."/>
            <person name="Baldrian P."/>
            <person name="Stursova M."/>
            <person name="Martinez M.J."/>
            <person name="Novotny C."/>
            <person name="Magnuson J.K."/>
            <person name="Spatafora J.W."/>
            <person name="Maurice S."/>
            <person name="Pangilinan J."/>
            <person name="Andreopoulos W."/>
            <person name="LaButti K."/>
            <person name="Hundley H."/>
            <person name="Na H."/>
            <person name="Kuo A."/>
            <person name="Barry K."/>
            <person name="Lipzen A."/>
            <person name="Henrissat B."/>
            <person name="Riley R."/>
            <person name="Ahrendt S."/>
            <person name="Nagy L.G."/>
            <person name="Grigoriev I.V."/>
            <person name="Martin F."/>
            <person name="Rosso M.N."/>
        </authorList>
    </citation>
    <scope>NUCLEOTIDE SEQUENCE</scope>
    <source>
        <strain evidence="1">CBS 384.51</strain>
    </source>
</reference>
<evidence type="ECO:0000313" key="2">
    <source>
        <dbReference type="Proteomes" id="UP001055072"/>
    </source>
</evidence>
<organism evidence="1 2">
    <name type="scientific">Irpex rosettiformis</name>
    <dbReference type="NCBI Taxonomy" id="378272"/>
    <lineage>
        <taxon>Eukaryota</taxon>
        <taxon>Fungi</taxon>
        <taxon>Dikarya</taxon>
        <taxon>Basidiomycota</taxon>
        <taxon>Agaricomycotina</taxon>
        <taxon>Agaricomycetes</taxon>
        <taxon>Polyporales</taxon>
        <taxon>Irpicaceae</taxon>
        <taxon>Irpex</taxon>
    </lineage>
</organism>
<comment type="caution">
    <text evidence="1">The sequence shown here is derived from an EMBL/GenBank/DDBJ whole genome shotgun (WGS) entry which is preliminary data.</text>
</comment>
<sequence>MSTNEVCVDCDPRHADATQVPANSLGLHTTAPQNPLDPSTFVPPTPLPTPTVIIEFCDRCRWQHRATWVSTELMLTFPTPAIKGVSLLPLNSEETGGRFRVWLFPSAQDPAVLIWDRKVEGGFPELKVLKQRIRDRIQPGISLGHSDKK</sequence>
<protein>
    <submittedName>
        <fullName evidence="1">Rdx family-domain-containing protein</fullName>
    </submittedName>
</protein>
<name>A0ACB8UEJ9_9APHY</name>
<evidence type="ECO:0000313" key="1">
    <source>
        <dbReference type="EMBL" id="KAI0092757.1"/>
    </source>
</evidence>
<proteinExistence type="predicted"/>